<dbReference type="Proteomes" id="UP000007151">
    <property type="component" value="Unassembled WGS sequence"/>
</dbReference>
<reference evidence="1 2" key="1">
    <citation type="journal article" date="2011" name="Cell">
        <title>The monarch butterfly genome yields insights into long-distance migration.</title>
        <authorList>
            <person name="Zhan S."/>
            <person name="Merlin C."/>
            <person name="Boore J.L."/>
            <person name="Reppert S.M."/>
        </authorList>
    </citation>
    <scope>NUCLEOTIDE SEQUENCE [LARGE SCALE GENOMIC DNA]</scope>
    <source>
        <strain evidence="1">F-2</strain>
    </source>
</reference>
<organism evidence="1 2">
    <name type="scientific">Danaus plexippus plexippus</name>
    <dbReference type="NCBI Taxonomy" id="278856"/>
    <lineage>
        <taxon>Eukaryota</taxon>
        <taxon>Metazoa</taxon>
        <taxon>Ecdysozoa</taxon>
        <taxon>Arthropoda</taxon>
        <taxon>Hexapoda</taxon>
        <taxon>Insecta</taxon>
        <taxon>Pterygota</taxon>
        <taxon>Neoptera</taxon>
        <taxon>Endopterygota</taxon>
        <taxon>Lepidoptera</taxon>
        <taxon>Glossata</taxon>
        <taxon>Ditrysia</taxon>
        <taxon>Papilionoidea</taxon>
        <taxon>Nymphalidae</taxon>
        <taxon>Danainae</taxon>
        <taxon>Danaini</taxon>
        <taxon>Danaina</taxon>
        <taxon>Danaus</taxon>
        <taxon>Danaus</taxon>
    </lineage>
</organism>
<dbReference type="AlphaFoldDB" id="A0A212ETA4"/>
<proteinExistence type="predicted"/>
<gene>
    <name evidence="1" type="ORF">KGM_202819</name>
</gene>
<keyword evidence="2" id="KW-1185">Reference proteome</keyword>
<evidence type="ECO:0000313" key="1">
    <source>
        <dbReference type="EMBL" id="OWR44718.1"/>
    </source>
</evidence>
<protein>
    <submittedName>
        <fullName evidence="1">Uncharacterized protein</fullName>
    </submittedName>
</protein>
<comment type="caution">
    <text evidence="1">The sequence shown here is derived from an EMBL/GenBank/DDBJ whole genome shotgun (WGS) entry which is preliminary data.</text>
</comment>
<name>A0A212ETA4_DANPL</name>
<dbReference type="InParanoid" id="A0A212ETA4"/>
<evidence type="ECO:0000313" key="2">
    <source>
        <dbReference type="Proteomes" id="UP000007151"/>
    </source>
</evidence>
<dbReference type="EMBL" id="AGBW02012613">
    <property type="protein sequence ID" value="OWR44718.1"/>
    <property type="molecule type" value="Genomic_DNA"/>
</dbReference>
<sequence length="104" mass="11156">MNAKCKIICMTTSNGGWCGGRRARQCQGRCSGQLTSGDARGPLCQLRAAVESRTRSEAHALRTAPRCRQERAAPRATLAPGLFSRSQVPEVARGASARKNVAEE</sequence>
<dbReference type="KEGG" id="dpl:KGM_202819"/>
<accession>A0A212ETA4</accession>